<dbReference type="CDD" id="cd03230">
    <property type="entry name" value="ABC_DR_subfamily_A"/>
    <property type="match status" value="1"/>
</dbReference>
<gene>
    <name evidence="4" type="ORF">MKY91_17600</name>
</gene>
<proteinExistence type="predicted"/>
<accession>A0ABU9VM36</accession>
<dbReference type="InterPro" id="IPR027417">
    <property type="entry name" value="P-loop_NTPase"/>
</dbReference>
<dbReference type="InterPro" id="IPR003593">
    <property type="entry name" value="AAA+_ATPase"/>
</dbReference>
<dbReference type="PANTHER" id="PTHR43158:SF1">
    <property type="entry name" value="ABC TRANSPORTER, ATP-BINDING PROTEIN"/>
    <property type="match status" value="1"/>
</dbReference>
<dbReference type="PANTHER" id="PTHR43158">
    <property type="entry name" value="SKFA PEPTIDE EXPORT ATP-BINDING PROTEIN SKFE"/>
    <property type="match status" value="1"/>
</dbReference>
<evidence type="ECO:0000256" key="2">
    <source>
        <dbReference type="ARBA" id="ARBA00022840"/>
    </source>
</evidence>
<reference evidence="4 5" key="1">
    <citation type="submission" date="2024-03" db="EMBL/GenBank/DDBJ databases">
        <title>Bacilli Hybrid Assemblies.</title>
        <authorList>
            <person name="Kovac J."/>
        </authorList>
    </citation>
    <scope>NUCLEOTIDE SEQUENCE [LARGE SCALE GENOMIC DNA]</scope>
    <source>
        <strain evidence="4 5">FSL R7-0666</strain>
    </source>
</reference>
<dbReference type="Pfam" id="PF00005">
    <property type="entry name" value="ABC_tran"/>
    <property type="match status" value="1"/>
</dbReference>
<evidence type="ECO:0000259" key="3">
    <source>
        <dbReference type="PROSITE" id="PS50893"/>
    </source>
</evidence>
<dbReference type="SUPFAM" id="SSF52540">
    <property type="entry name" value="P-loop containing nucleoside triphosphate hydrolases"/>
    <property type="match status" value="1"/>
</dbReference>
<dbReference type="GO" id="GO:0005524">
    <property type="term" value="F:ATP binding"/>
    <property type="evidence" value="ECO:0007669"/>
    <property type="project" value="UniProtKB-KW"/>
</dbReference>
<name>A0ABU9VM36_9BACI</name>
<dbReference type="PROSITE" id="PS50893">
    <property type="entry name" value="ABC_TRANSPORTER_2"/>
    <property type="match status" value="1"/>
</dbReference>
<dbReference type="Proteomes" id="UP001418796">
    <property type="component" value="Unassembled WGS sequence"/>
</dbReference>
<organism evidence="4 5">
    <name type="scientific">Alkalicoccobacillus gibsonii</name>
    <dbReference type="NCBI Taxonomy" id="79881"/>
    <lineage>
        <taxon>Bacteria</taxon>
        <taxon>Bacillati</taxon>
        <taxon>Bacillota</taxon>
        <taxon>Bacilli</taxon>
        <taxon>Bacillales</taxon>
        <taxon>Bacillaceae</taxon>
        <taxon>Alkalicoccobacillus</taxon>
    </lineage>
</organism>
<keyword evidence="5" id="KW-1185">Reference proteome</keyword>
<dbReference type="InterPro" id="IPR003439">
    <property type="entry name" value="ABC_transporter-like_ATP-bd"/>
</dbReference>
<evidence type="ECO:0000256" key="1">
    <source>
        <dbReference type="ARBA" id="ARBA00022741"/>
    </source>
</evidence>
<evidence type="ECO:0000313" key="4">
    <source>
        <dbReference type="EMBL" id="MEN0644975.1"/>
    </source>
</evidence>
<evidence type="ECO:0000313" key="5">
    <source>
        <dbReference type="Proteomes" id="UP001418796"/>
    </source>
</evidence>
<keyword evidence="2 4" id="KW-0067">ATP-binding</keyword>
<feature type="domain" description="ABC transporter" evidence="3">
    <location>
        <begin position="4"/>
        <end position="227"/>
    </location>
</feature>
<protein>
    <submittedName>
        <fullName evidence="4">ABC transporter ATP-binding protein</fullName>
    </submittedName>
</protein>
<dbReference type="Gene3D" id="3.40.50.300">
    <property type="entry name" value="P-loop containing nucleotide triphosphate hydrolases"/>
    <property type="match status" value="1"/>
</dbReference>
<dbReference type="EMBL" id="JBCITK010000001">
    <property type="protein sequence ID" value="MEN0644975.1"/>
    <property type="molecule type" value="Genomic_DNA"/>
</dbReference>
<sequence>MQKIEITQLSKSYGRKEVLRDLNLTLAGNRIYGIIGENGTGKSTLLRMISGLARPSKGSISVNGHTTAEGRRSQVAYLSDQEMLDGFSTLEYQIQFHEKMIPNFQVNRVYEMLDMIKLPVDGKIKNLSKGHRNLFNLVLTLANPAPVLIMDEPLSGIDTNKKEDLLQLLSSFTLDEDRLILFATHEYDEIEFLIDGLVIIKGSSIAYFTEDLEEMRIEQGKTVQEIFKEVSK</sequence>
<comment type="caution">
    <text evidence="4">The sequence shown here is derived from an EMBL/GenBank/DDBJ whole genome shotgun (WGS) entry which is preliminary data.</text>
</comment>
<dbReference type="SMART" id="SM00382">
    <property type="entry name" value="AAA"/>
    <property type="match status" value="1"/>
</dbReference>
<dbReference type="RefSeq" id="WP_343131597.1">
    <property type="nucleotide sequence ID" value="NZ_JBCITK010000001.1"/>
</dbReference>
<keyword evidence="1" id="KW-0547">Nucleotide-binding</keyword>